<dbReference type="Proteomes" id="UP001188597">
    <property type="component" value="Unassembled WGS sequence"/>
</dbReference>
<keyword evidence="6" id="KW-0547">Nucleotide-binding</keyword>
<reference evidence="10" key="1">
    <citation type="submission" date="2022-12" db="EMBL/GenBank/DDBJ databases">
        <title>Draft genome assemblies for two species of Escallonia (Escalloniales).</title>
        <authorList>
            <person name="Chanderbali A."/>
            <person name="Dervinis C."/>
            <person name="Anghel I."/>
            <person name="Soltis D."/>
            <person name="Soltis P."/>
            <person name="Zapata F."/>
        </authorList>
    </citation>
    <scope>NUCLEOTIDE SEQUENCE</scope>
    <source>
        <strain evidence="10">UCBG64.0493</strain>
        <tissue evidence="10">Leaf</tissue>
    </source>
</reference>
<keyword evidence="5" id="KW-0808">Transferase</keyword>
<evidence type="ECO:0000256" key="5">
    <source>
        <dbReference type="ARBA" id="ARBA00022679"/>
    </source>
</evidence>
<evidence type="ECO:0000256" key="4">
    <source>
        <dbReference type="ARBA" id="ARBA00022556"/>
    </source>
</evidence>
<keyword evidence="3" id="KW-0444">Lipid biosynthesis</keyword>
<dbReference type="HAMAP" id="MF_00409">
    <property type="entry name" value="LpxK"/>
    <property type="match status" value="1"/>
</dbReference>
<dbReference type="AlphaFoldDB" id="A0AA88WPM1"/>
<dbReference type="GO" id="GO:0009245">
    <property type="term" value="P:lipid A biosynthetic process"/>
    <property type="evidence" value="ECO:0007669"/>
    <property type="project" value="UniProtKB-KW"/>
</dbReference>
<evidence type="ECO:0000313" key="11">
    <source>
        <dbReference type="Proteomes" id="UP001188597"/>
    </source>
</evidence>
<dbReference type="GO" id="GO:0016020">
    <property type="term" value="C:membrane"/>
    <property type="evidence" value="ECO:0007669"/>
    <property type="project" value="GOC"/>
</dbReference>
<comment type="pathway">
    <text evidence="1">Glycolipid biosynthesis; lipid IV(A) biosynthesis; lipid IV(A) from (3R)-3-hydroxytetradecanoyl-[acyl-carrier-protein] and UDP-N-acetyl-alpha-D-glucosamine: step 6/6.</text>
</comment>
<dbReference type="Pfam" id="PF02606">
    <property type="entry name" value="LpxK"/>
    <property type="match status" value="1"/>
</dbReference>
<protein>
    <recommendedName>
        <fullName evidence="2">tetraacyldisaccharide 4'-kinase</fullName>
        <ecNumber evidence="2">2.7.1.130</ecNumber>
    </recommendedName>
</protein>
<evidence type="ECO:0000256" key="2">
    <source>
        <dbReference type="ARBA" id="ARBA00012071"/>
    </source>
</evidence>
<sequence>MEKLRTAVNQIAYTPRSRRWSALSPLQLSLIPLLSLASSLYKLALSFRHQLHHFGLLRKNRLPVPVISVGNLTWGGNGKTPMVEFIALWLANSGISPLILTRGYGGADEARMLQRHLDGTSAKIGVGADRAATAACFIDRYGHINGHSVSCFERLCYEHDRDAGSHLDSDKIGVAILDDGMQHLSLCRELEIVMVNGMMPWGNHQLLPLGPLREPLSALSRADIIVVHHADLVSEQNMKLIEWTIREVAKFLPIYFTRMTPLYFFKVGTSFKLPLESTHNRIVFCVSAIGFADSFVRRIEKMRPLHVDRLDFSDHHLLQTEDIDMIRVILQKLQAKFAAKPVVIVTEKDYDRDPEILGHLEPFEVWVLCSKLQVIARKGCSGDSFMKTMGRILEMKYMTTCKHNLSFTT</sequence>
<dbReference type="GO" id="GO:0009029">
    <property type="term" value="F:lipid-A 4'-kinase activity"/>
    <property type="evidence" value="ECO:0007669"/>
    <property type="project" value="UniProtKB-EC"/>
</dbReference>
<evidence type="ECO:0000256" key="1">
    <source>
        <dbReference type="ARBA" id="ARBA00004870"/>
    </source>
</evidence>
<comment type="caution">
    <text evidence="10">The sequence shown here is derived from an EMBL/GenBank/DDBJ whole genome shotgun (WGS) entry which is preliminary data.</text>
</comment>
<organism evidence="10 11">
    <name type="scientific">Escallonia herrerae</name>
    <dbReference type="NCBI Taxonomy" id="1293975"/>
    <lineage>
        <taxon>Eukaryota</taxon>
        <taxon>Viridiplantae</taxon>
        <taxon>Streptophyta</taxon>
        <taxon>Embryophyta</taxon>
        <taxon>Tracheophyta</taxon>
        <taxon>Spermatophyta</taxon>
        <taxon>Magnoliopsida</taxon>
        <taxon>eudicotyledons</taxon>
        <taxon>Gunneridae</taxon>
        <taxon>Pentapetalae</taxon>
        <taxon>asterids</taxon>
        <taxon>campanulids</taxon>
        <taxon>Escalloniales</taxon>
        <taxon>Escalloniaceae</taxon>
        <taxon>Escallonia</taxon>
    </lineage>
</organism>
<proteinExistence type="inferred from homology"/>
<evidence type="ECO:0000256" key="7">
    <source>
        <dbReference type="ARBA" id="ARBA00022777"/>
    </source>
</evidence>
<evidence type="ECO:0000313" key="10">
    <source>
        <dbReference type="EMBL" id="KAK3025550.1"/>
    </source>
</evidence>
<keyword evidence="9" id="KW-0443">Lipid metabolism</keyword>
<evidence type="ECO:0000256" key="6">
    <source>
        <dbReference type="ARBA" id="ARBA00022741"/>
    </source>
</evidence>
<dbReference type="EMBL" id="JAVXUP010000543">
    <property type="protein sequence ID" value="KAK3025550.1"/>
    <property type="molecule type" value="Genomic_DNA"/>
</dbReference>
<evidence type="ECO:0000256" key="9">
    <source>
        <dbReference type="ARBA" id="ARBA00023098"/>
    </source>
</evidence>
<dbReference type="PANTHER" id="PTHR42724:SF1">
    <property type="entry name" value="TETRAACYLDISACCHARIDE 4'-KINASE, MITOCHONDRIAL-RELATED"/>
    <property type="match status" value="1"/>
</dbReference>
<keyword evidence="7" id="KW-0418">Kinase</keyword>
<dbReference type="PANTHER" id="PTHR42724">
    <property type="entry name" value="TETRAACYLDISACCHARIDE 4'-KINASE"/>
    <property type="match status" value="1"/>
</dbReference>
<accession>A0AA88WPM1</accession>
<keyword evidence="11" id="KW-1185">Reference proteome</keyword>
<dbReference type="GO" id="GO:0005524">
    <property type="term" value="F:ATP binding"/>
    <property type="evidence" value="ECO:0007669"/>
    <property type="project" value="UniProtKB-KW"/>
</dbReference>
<evidence type="ECO:0000256" key="3">
    <source>
        <dbReference type="ARBA" id="ARBA00022516"/>
    </source>
</evidence>
<evidence type="ECO:0000256" key="8">
    <source>
        <dbReference type="ARBA" id="ARBA00022840"/>
    </source>
</evidence>
<name>A0AA88WPM1_9ASTE</name>
<keyword evidence="4" id="KW-0441">Lipid A biosynthesis</keyword>
<gene>
    <name evidence="10" type="ORF">RJ639_041028</name>
</gene>
<dbReference type="InterPro" id="IPR003758">
    <property type="entry name" value="LpxK"/>
</dbReference>
<dbReference type="NCBIfam" id="TIGR00682">
    <property type="entry name" value="lpxK"/>
    <property type="match status" value="1"/>
</dbReference>
<dbReference type="EC" id="2.7.1.130" evidence="2"/>
<keyword evidence="8" id="KW-0067">ATP-binding</keyword>